<evidence type="ECO:0000256" key="7">
    <source>
        <dbReference type="RuleBase" id="RU362042"/>
    </source>
</evidence>
<feature type="active site" evidence="6">
    <location>
        <position position="79"/>
    </location>
</feature>
<name>A0AAU7VQ31_9FIRM</name>
<proteinExistence type="inferred from homology"/>
<dbReference type="PANTHER" id="PTHR43390:SF1">
    <property type="entry name" value="CHLOROPLAST PROCESSING PEPTIDASE"/>
    <property type="match status" value="1"/>
</dbReference>
<dbReference type="InterPro" id="IPR019758">
    <property type="entry name" value="Pept_S26A_signal_pept_1_CS"/>
</dbReference>
<keyword evidence="7" id="KW-0812">Transmembrane</keyword>
<keyword evidence="7" id="KW-0645">Protease</keyword>
<evidence type="ECO:0000259" key="8">
    <source>
        <dbReference type="Pfam" id="PF10502"/>
    </source>
</evidence>
<reference evidence="9" key="1">
    <citation type="journal article" date="2013" name="Extremophiles">
        <title>Proteinivorax tanatarense gen. nov., sp. nov., an anaerobic, haloalkaliphilic, proteolytic bacterium isolated from a decaying algal bloom, and proposal of Proteinivoraceae fam. nov.</title>
        <authorList>
            <person name="Kevbrin V."/>
            <person name="Boltyanskaya Y."/>
            <person name="Zhilina T."/>
            <person name="Kolganova T."/>
            <person name="Lavrentjeva E."/>
            <person name="Kuznetsov B."/>
        </authorList>
    </citation>
    <scope>NUCLEOTIDE SEQUENCE</scope>
    <source>
        <strain evidence="9">Z-910T</strain>
    </source>
</reference>
<evidence type="ECO:0000256" key="4">
    <source>
        <dbReference type="ARBA" id="ARBA00013208"/>
    </source>
</evidence>
<dbReference type="InterPro" id="IPR036286">
    <property type="entry name" value="LexA/Signal_pep-like_sf"/>
</dbReference>
<dbReference type="InterPro" id="IPR000223">
    <property type="entry name" value="Pept_S26A_signal_pept_1"/>
</dbReference>
<feature type="active site" evidence="6">
    <location>
        <position position="36"/>
    </location>
</feature>
<organism evidence="9">
    <name type="scientific">Proteinivorax tanatarense</name>
    <dbReference type="NCBI Taxonomy" id="1260629"/>
    <lineage>
        <taxon>Bacteria</taxon>
        <taxon>Bacillati</taxon>
        <taxon>Bacillota</taxon>
        <taxon>Clostridia</taxon>
        <taxon>Eubacteriales</taxon>
        <taxon>Proteinivoracaceae</taxon>
        <taxon>Proteinivorax</taxon>
    </lineage>
</organism>
<keyword evidence="7" id="KW-1133">Transmembrane helix</keyword>
<dbReference type="InterPro" id="IPR019533">
    <property type="entry name" value="Peptidase_S26"/>
</dbReference>
<dbReference type="GO" id="GO:0005886">
    <property type="term" value="C:plasma membrane"/>
    <property type="evidence" value="ECO:0007669"/>
    <property type="project" value="UniProtKB-SubCell"/>
</dbReference>
<dbReference type="PANTHER" id="PTHR43390">
    <property type="entry name" value="SIGNAL PEPTIDASE I"/>
    <property type="match status" value="1"/>
</dbReference>
<sequence>MIKELKEWGKSIGIAIILALIVRAFFMESFIVDGRSMEPTFYNQERVLVNKFIYNFREPGFGDIIVFPYPVEEERILIKRVVGTENDQVEIKNGTLIINGQKVDENYILQGYSGQNFGPVKVPEGSVFVLGDNRNNSIDSRNNEVGFIPVDEVRGKTFFRYWPISNINYFTINTLEG</sequence>
<dbReference type="CDD" id="cd06530">
    <property type="entry name" value="S26_SPase_I"/>
    <property type="match status" value="1"/>
</dbReference>
<dbReference type="RefSeq" id="WP_350344923.1">
    <property type="nucleotide sequence ID" value="NZ_CP158367.1"/>
</dbReference>
<evidence type="ECO:0000256" key="1">
    <source>
        <dbReference type="ARBA" id="ARBA00000677"/>
    </source>
</evidence>
<comment type="similarity">
    <text evidence="3 7">Belongs to the peptidase S26 family.</text>
</comment>
<comment type="catalytic activity">
    <reaction evidence="1 7">
        <text>Cleavage of hydrophobic, N-terminal signal or leader sequences from secreted and periplasmic proteins.</text>
        <dbReference type="EC" id="3.4.21.89"/>
    </reaction>
</comment>
<evidence type="ECO:0000256" key="6">
    <source>
        <dbReference type="PIRSR" id="PIRSR600223-1"/>
    </source>
</evidence>
<evidence type="ECO:0000256" key="2">
    <source>
        <dbReference type="ARBA" id="ARBA00004401"/>
    </source>
</evidence>
<evidence type="ECO:0000313" key="9">
    <source>
        <dbReference type="EMBL" id="XBX76189.1"/>
    </source>
</evidence>
<evidence type="ECO:0000256" key="3">
    <source>
        <dbReference type="ARBA" id="ARBA00009370"/>
    </source>
</evidence>
<comment type="subcellular location">
    <subcellularLocation>
        <location evidence="2">Cell membrane</location>
        <topology evidence="2">Single-pass type II membrane protein</topology>
    </subcellularLocation>
    <subcellularLocation>
        <location evidence="7">Membrane</location>
        <topology evidence="7">Single-pass type II membrane protein</topology>
    </subcellularLocation>
</comment>
<feature type="transmembrane region" description="Helical" evidence="7">
    <location>
        <begin position="12"/>
        <end position="32"/>
    </location>
</feature>
<dbReference type="Pfam" id="PF10502">
    <property type="entry name" value="Peptidase_S26"/>
    <property type="match status" value="1"/>
</dbReference>
<accession>A0AAU7VQ31</accession>
<dbReference type="GO" id="GO:0004252">
    <property type="term" value="F:serine-type endopeptidase activity"/>
    <property type="evidence" value="ECO:0007669"/>
    <property type="project" value="InterPro"/>
</dbReference>
<dbReference type="AlphaFoldDB" id="A0AAU7VQ31"/>
<reference evidence="9" key="2">
    <citation type="submission" date="2024-06" db="EMBL/GenBank/DDBJ databases">
        <authorList>
            <person name="Petrova K.O."/>
            <person name="Toshchakov S.V."/>
            <person name="Boltjanskaja Y.V."/>
            <person name="Kevbrin V."/>
        </authorList>
    </citation>
    <scope>NUCLEOTIDE SEQUENCE</scope>
    <source>
        <strain evidence="9">Z-910T</strain>
    </source>
</reference>
<feature type="domain" description="Peptidase S26" evidence="8">
    <location>
        <begin position="6"/>
        <end position="162"/>
    </location>
</feature>
<evidence type="ECO:0000256" key="5">
    <source>
        <dbReference type="ARBA" id="ARBA00022801"/>
    </source>
</evidence>
<dbReference type="GO" id="GO:0006465">
    <property type="term" value="P:signal peptide processing"/>
    <property type="evidence" value="ECO:0007669"/>
    <property type="project" value="InterPro"/>
</dbReference>
<gene>
    <name evidence="9" type="primary">lepB</name>
    <name evidence="9" type="ORF">PRVXT_001369</name>
</gene>
<keyword evidence="5 7" id="KW-0378">Hydrolase</keyword>
<dbReference type="EC" id="3.4.21.89" evidence="4 7"/>
<dbReference type="PRINTS" id="PR00727">
    <property type="entry name" value="LEADERPTASE"/>
</dbReference>
<dbReference type="SUPFAM" id="SSF51306">
    <property type="entry name" value="LexA/Signal peptidase"/>
    <property type="match status" value="1"/>
</dbReference>
<dbReference type="GO" id="GO:0009003">
    <property type="term" value="F:signal peptidase activity"/>
    <property type="evidence" value="ECO:0007669"/>
    <property type="project" value="UniProtKB-EC"/>
</dbReference>
<dbReference type="PROSITE" id="PS00761">
    <property type="entry name" value="SPASE_I_3"/>
    <property type="match status" value="1"/>
</dbReference>
<protein>
    <recommendedName>
        <fullName evidence="4 7">Signal peptidase I</fullName>
        <ecNumber evidence="4 7">3.4.21.89</ecNumber>
    </recommendedName>
</protein>
<dbReference type="Gene3D" id="2.10.109.10">
    <property type="entry name" value="Umud Fragment, subunit A"/>
    <property type="match status" value="1"/>
</dbReference>
<dbReference type="NCBIfam" id="TIGR02227">
    <property type="entry name" value="sigpep_I_bact"/>
    <property type="match status" value="1"/>
</dbReference>
<dbReference type="EMBL" id="CP158367">
    <property type="protein sequence ID" value="XBX76189.1"/>
    <property type="molecule type" value="Genomic_DNA"/>
</dbReference>
<keyword evidence="7" id="KW-0472">Membrane</keyword>